<evidence type="ECO:0000256" key="3">
    <source>
        <dbReference type="ARBA" id="ARBA00023015"/>
    </source>
</evidence>
<dbReference type="InterPro" id="IPR001138">
    <property type="entry name" value="Zn2Cys6_DnaBD"/>
</dbReference>
<dbReference type="Gene3D" id="4.10.240.10">
    <property type="entry name" value="Zn(2)-C6 fungal-type DNA-binding domain"/>
    <property type="match status" value="1"/>
</dbReference>
<dbReference type="SMART" id="SM00066">
    <property type="entry name" value="GAL4"/>
    <property type="match status" value="1"/>
</dbReference>
<dbReference type="Pfam" id="PF11951">
    <property type="entry name" value="Fungal_trans_2"/>
    <property type="match status" value="2"/>
</dbReference>
<evidence type="ECO:0000259" key="7">
    <source>
        <dbReference type="PROSITE" id="PS50048"/>
    </source>
</evidence>
<feature type="domain" description="Zn(2)-C6 fungal-type" evidence="7">
    <location>
        <begin position="29"/>
        <end position="57"/>
    </location>
</feature>
<keyword evidence="4" id="KW-0238">DNA-binding</keyword>
<dbReference type="EMBL" id="QVQW01000030">
    <property type="protein sequence ID" value="RKU44535.1"/>
    <property type="molecule type" value="Genomic_DNA"/>
</dbReference>
<dbReference type="AlphaFoldDB" id="A0A420Y9J0"/>
<comment type="caution">
    <text evidence="8">The sequence shown here is derived from an EMBL/GenBank/DDBJ whole genome shotgun (WGS) entry which is preliminary data.</text>
</comment>
<proteinExistence type="predicted"/>
<keyword evidence="3" id="KW-0805">Transcription regulation</keyword>
<gene>
    <name evidence="8" type="ORF">DL546_007472</name>
</gene>
<evidence type="ECO:0000256" key="2">
    <source>
        <dbReference type="ARBA" id="ARBA00022833"/>
    </source>
</evidence>
<dbReference type="Proteomes" id="UP000275385">
    <property type="component" value="Unassembled WGS sequence"/>
</dbReference>
<keyword evidence="5" id="KW-0804">Transcription</keyword>
<dbReference type="PROSITE" id="PS50048">
    <property type="entry name" value="ZN2_CY6_FUNGAL_2"/>
    <property type="match status" value="1"/>
</dbReference>
<dbReference type="GO" id="GO:0000976">
    <property type="term" value="F:transcription cis-regulatory region binding"/>
    <property type="evidence" value="ECO:0007669"/>
    <property type="project" value="TreeGrafter"/>
</dbReference>
<dbReference type="SUPFAM" id="SSF57701">
    <property type="entry name" value="Zn2/Cys6 DNA-binding domain"/>
    <property type="match status" value="1"/>
</dbReference>
<dbReference type="STRING" id="177199.A0A420Y9J0"/>
<evidence type="ECO:0000313" key="9">
    <source>
        <dbReference type="Proteomes" id="UP000275385"/>
    </source>
</evidence>
<evidence type="ECO:0000256" key="6">
    <source>
        <dbReference type="ARBA" id="ARBA00023242"/>
    </source>
</evidence>
<dbReference type="PANTHER" id="PTHR37534:SF38">
    <property type="entry name" value="ZN(2)-C6 FUNGAL-TYPE DOMAIN-CONTAINING PROTEIN"/>
    <property type="match status" value="1"/>
</dbReference>
<keyword evidence="9" id="KW-1185">Reference proteome</keyword>
<dbReference type="GO" id="GO:0000981">
    <property type="term" value="F:DNA-binding transcription factor activity, RNA polymerase II-specific"/>
    <property type="evidence" value="ECO:0007669"/>
    <property type="project" value="InterPro"/>
</dbReference>
<dbReference type="PROSITE" id="PS00463">
    <property type="entry name" value="ZN2_CY6_FUNGAL_1"/>
    <property type="match status" value="1"/>
</dbReference>
<dbReference type="PANTHER" id="PTHR37534">
    <property type="entry name" value="TRANSCRIPTIONAL ACTIVATOR PROTEIN UGA3"/>
    <property type="match status" value="1"/>
</dbReference>
<reference evidence="8 9" key="1">
    <citation type="submission" date="2018-08" db="EMBL/GenBank/DDBJ databases">
        <title>Draft genome of the lignicolous fungus Coniochaeta pulveracea.</title>
        <authorList>
            <person name="Borstlap C.J."/>
            <person name="De Witt R.N."/>
            <person name="Botha A."/>
            <person name="Volschenk H."/>
        </authorList>
    </citation>
    <scope>NUCLEOTIDE SEQUENCE [LARGE SCALE GENOMIC DNA]</scope>
    <source>
        <strain evidence="8 9">CAB683</strain>
    </source>
</reference>
<evidence type="ECO:0000256" key="4">
    <source>
        <dbReference type="ARBA" id="ARBA00023125"/>
    </source>
</evidence>
<keyword evidence="2" id="KW-0862">Zinc</keyword>
<sequence>MKRPRGRPRKHPLPLLVAAKTTKGRSKTGCLTCRKRKKKCDEAKPRCMNCEKNSVFCEGYPEKQIWKSGKQRAEEERLKAQSLPIITMQPIFYGLETTEDRIFWRHYNKHVSGVFTVEGDHKNAFTDMIIPIAVKHQGLMHSILSLSSKHIDYHTPYGMNILRDNPLTTREALQYRAEYHHESAFQKLRENVARHVEKSSPEYRNNLLGRYGQMLCLTLESMVEGNTVPDHRHHLTAYQVMIQESPPEDPAFFAFIDEFFQYHIAADELLRVDESPKPKHDPHNWTNTMPSHSPRLLGVNDGLFDLMSQVNSIRSTIRSRLDNHIEPAVDYTSLYQADGIYAAIQSWNPSFPSRDSRALVGLLYKQMIWIYLFRTVHPPSPCPSSASLPSQSGPLLEIPAAIVNTPPQSVASSCASSPTLPAGASNSTYAGFGLPGPASSQPSLKNNLVPATPRYLGVNDNCSQTIGQRIDHDPRIKVAVEESLSILESFKPSDPSQTLLLMPCLIIGSACFARAQQDRVRAAVRAVRGYTGLRNADCVSQLLEEVWRLMDAGDWGAVWDWQSVAKGLGLEFLI</sequence>
<dbReference type="GO" id="GO:0008270">
    <property type="term" value="F:zinc ion binding"/>
    <property type="evidence" value="ECO:0007669"/>
    <property type="project" value="InterPro"/>
</dbReference>
<dbReference type="InterPro" id="IPR036864">
    <property type="entry name" value="Zn2-C6_fun-type_DNA-bd_sf"/>
</dbReference>
<dbReference type="GO" id="GO:0005634">
    <property type="term" value="C:nucleus"/>
    <property type="evidence" value="ECO:0007669"/>
    <property type="project" value="UniProtKB-SubCell"/>
</dbReference>
<dbReference type="OrthoDB" id="5333823at2759"/>
<organism evidence="8 9">
    <name type="scientific">Coniochaeta pulveracea</name>
    <dbReference type="NCBI Taxonomy" id="177199"/>
    <lineage>
        <taxon>Eukaryota</taxon>
        <taxon>Fungi</taxon>
        <taxon>Dikarya</taxon>
        <taxon>Ascomycota</taxon>
        <taxon>Pezizomycotina</taxon>
        <taxon>Sordariomycetes</taxon>
        <taxon>Sordariomycetidae</taxon>
        <taxon>Coniochaetales</taxon>
        <taxon>Coniochaetaceae</taxon>
        <taxon>Coniochaeta</taxon>
    </lineage>
</organism>
<comment type="subcellular location">
    <subcellularLocation>
        <location evidence="1">Nucleus</location>
    </subcellularLocation>
</comment>
<dbReference type="GO" id="GO:0045944">
    <property type="term" value="P:positive regulation of transcription by RNA polymerase II"/>
    <property type="evidence" value="ECO:0007669"/>
    <property type="project" value="TreeGrafter"/>
</dbReference>
<keyword evidence="6" id="KW-0539">Nucleus</keyword>
<dbReference type="CDD" id="cd00067">
    <property type="entry name" value="GAL4"/>
    <property type="match status" value="1"/>
</dbReference>
<evidence type="ECO:0000256" key="5">
    <source>
        <dbReference type="ARBA" id="ARBA00023163"/>
    </source>
</evidence>
<accession>A0A420Y9J0</accession>
<evidence type="ECO:0000313" key="8">
    <source>
        <dbReference type="EMBL" id="RKU44535.1"/>
    </source>
</evidence>
<evidence type="ECO:0000256" key="1">
    <source>
        <dbReference type="ARBA" id="ARBA00004123"/>
    </source>
</evidence>
<dbReference type="InterPro" id="IPR021858">
    <property type="entry name" value="Fun_TF"/>
</dbReference>
<protein>
    <recommendedName>
        <fullName evidence="7">Zn(2)-C6 fungal-type domain-containing protein</fullName>
    </recommendedName>
</protein>
<name>A0A420Y9J0_9PEZI</name>
<dbReference type="Pfam" id="PF00172">
    <property type="entry name" value="Zn_clus"/>
    <property type="match status" value="1"/>
</dbReference>